<comment type="catalytic activity">
    <reaction evidence="8">
        <text>Mo-molybdopterin + GTP + H(+) = Mo-molybdopterin guanine dinucleotide + diphosphate</text>
        <dbReference type="Rhea" id="RHEA:34243"/>
        <dbReference type="ChEBI" id="CHEBI:15378"/>
        <dbReference type="ChEBI" id="CHEBI:33019"/>
        <dbReference type="ChEBI" id="CHEBI:37565"/>
        <dbReference type="ChEBI" id="CHEBI:71302"/>
        <dbReference type="ChEBI" id="CHEBI:71310"/>
        <dbReference type="EC" id="2.7.7.77"/>
    </reaction>
</comment>
<keyword evidence="4 8" id="KW-0547">Nucleotide-binding</keyword>
<gene>
    <name evidence="8" type="primary">mobA</name>
    <name evidence="10" type="ORF">TBH_C2031</name>
</gene>
<evidence type="ECO:0000259" key="9">
    <source>
        <dbReference type="Pfam" id="PF12804"/>
    </source>
</evidence>
<dbReference type="RefSeq" id="WP_041068202.1">
    <property type="nucleotide sequence ID" value="NZ_AP012273.1"/>
</dbReference>
<dbReference type="GO" id="GO:0005525">
    <property type="term" value="F:GTP binding"/>
    <property type="evidence" value="ECO:0007669"/>
    <property type="project" value="UniProtKB-UniRule"/>
</dbReference>
<dbReference type="GO" id="GO:0061603">
    <property type="term" value="F:molybdenum cofactor guanylyltransferase activity"/>
    <property type="evidence" value="ECO:0007669"/>
    <property type="project" value="UniProtKB-EC"/>
</dbReference>
<proteinExistence type="inferred from homology"/>
<dbReference type="GO" id="GO:0005737">
    <property type="term" value="C:cytoplasm"/>
    <property type="evidence" value="ECO:0007669"/>
    <property type="project" value="UniProtKB-SubCell"/>
</dbReference>
<comment type="similarity">
    <text evidence="8">Belongs to the MobA family.</text>
</comment>
<dbReference type="AlphaFoldDB" id="A0A7U6GJX1"/>
<keyword evidence="3 8" id="KW-0479">Metal-binding</keyword>
<dbReference type="PANTHER" id="PTHR19136:SF81">
    <property type="entry name" value="MOLYBDENUM COFACTOR GUANYLYLTRANSFERASE"/>
    <property type="match status" value="1"/>
</dbReference>
<accession>A0A7U6GJX1</accession>
<keyword evidence="6 8" id="KW-0342">GTP-binding</keyword>
<evidence type="ECO:0000313" key="11">
    <source>
        <dbReference type="Proteomes" id="UP000031631"/>
    </source>
</evidence>
<dbReference type="KEGG" id="tbn:TBH_C2031"/>
<keyword evidence="7 8" id="KW-0501">Molybdenum cofactor biosynthesis</keyword>
<evidence type="ECO:0000313" key="10">
    <source>
        <dbReference type="EMBL" id="BAO44945.1"/>
    </source>
</evidence>
<evidence type="ECO:0000256" key="3">
    <source>
        <dbReference type="ARBA" id="ARBA00022723"/>
    </source>
</evidence>
<keyword evidence="2 8" id="KW-0808">Transferase</keyword>
<dbReference type="InterPro" id="IPR029044">
    <property type="entry name" value="Nucleotide-diphossugar_trans"/>
</dbReference>
<evidence type="ECO:0000256" key="6">
    <source>
        <dbReference type="ARBA" id="ARBA00023134"/>
    </source>
</evidence>
<dbReference type="Pfam" id="PF12804">
    <property type="entry name" value="NTP_transf_3"/>
    <property type="match status" value="1"/>
</dbReference>
<evidence type="ECO:0000256" key="8">
    <source>
        <dbReference type="HAMAP-Rule" id="MF_00316"/>
    </source>
</evidence>
<feature type="binding site" evidence="8">
    <location>
        <position position="101"/>
    </location>
    <ligand>
        <name>GTP</name>
        <dbReference type="ChEBI" id="CHEBI:37565"/>
    </ligand>
</feature>
<comment type="subunit">
    <text evidence="8">Monomer.</text>
</comment>
<evidence type="ECO:0000256" key="2">
    <source>
        <dbReference type="ARBA" id="ARBA00022679"/>
    </source>
</evidence>
<dbReference type="EC" id="2.7.7.77" evidence="8"/>
<dbReference type="GO" id="GO:0046872">
    <property type="term" value="F:metal ion binding"/>
    <property type="evidence" value="ECO:0007669"/>
    <property type="project" value="UniProtKB-KW"/>
</dbReference>
<feature type="binding site" evidence="8">
    <location>
        <position position="25"/>
    </location>
    <ligand>
        <name>GTP</name>
        <dbReference type="ChEBI" id="CHEBI:37565"/>
    </ligand>
</feature>
<feature type="binding site" evidence="8">
    <location>
        <position position="53"/>
    </location>
    <ligand>
        <name>GTP</name>
        <dbReference type="ChEBI" id="CHEBI:37565"/>
    </ligand>
</feature>
<dbReference type="PANTHER" id="PTHR19136">
    <property type="entry name" value="MOLYBDENUM COFACTOR GUANYLYLTRANSFERASE"/>
    <property type="match status" value="1"/>
</dbReference>
<dbReference type="HAMAP" id="MF_00316">
    <property type="entry name" value="MobA"/>
    <property type="match status" value="1"/>
</dbReference>
<dbReference type="GO" id="GO:1902758">
    <property type="term" value="P:bis(molybdopterin guanine dinucleotide)molybdenum biosynthetic process"/>
    <property type="evidence" value="ECO:0007669"/>
    <property type="project" value="TreeGrafter"/>
</dbReference>
<feature type="binding site" evidence="8">
    <location>
        <position position="71"/>
    </location>
    <ligand>
        <name>GTP</name>
        <dbReference type="ChEBI" id="CHEBI:37565"/>
    </ligand>
</feature>
<dbReference type="SUPFAM" id="SSF53448">
    <property type="entry name" value="Nucleotide-diphospho-sugar transferases"/>
    <property type="match status" value="1"/>
</dbReference>
<dbReference type="Proteomes" id="UP000031631">
    <property type="component" value="Chromosome"/>
</dbReference>
<evidence type="ECO:0000256" key="1">
    <source>
        <dbReference type="ARBA" id="ARBA00022490"/>
    </source>
</evidence>
<reference evidence="10 11" key="1">
    <citation type="journal article" date="2014" name="PLoS ONE">
        <title>Physiological and genomic features of a novel sulfur-oxidizing gammaproteobacterium belonging to a previously uncultivated symbiotic lineage isolated from a hydrothermal vent.</title>
        <authorList>
            <person name="Nunoura T."/>
            <person name="Takaki Y."/>
            <person name="Kazama H."/>
            <person name="Kakuta J."/>
            <person name="Shimamura S."/>
            <person name="Makita H."/>
            <person name="Hirai M."/>
            <person name="Miyazaki M."/>
            <person name="Takai K."/>
        </authorList>
    </citation>
    <scope>NUCLEOTIDE SEQUENCE [LARGE SCALE GENOMIC DNA]</scope>
    <source>
        <strain evidence="10 11">Hiromi1</strain>
    </source>
</reference>
<dbReference type="InterPro" id="IPR025877">
    <property type="entry name" value="MobA-like_NTP_Trfase"/>
</dbReference>
<evidence type="ECO:0000256" key="4">
    <source>
        <dbReference type="ARBA" id="ARBA00022741"/>
    </source>
</evidence>
<dbReference type="CDD" id="cd02503">
    <property type="entry name" value="MobA"/>
    <property type="match status" value="1"/>
</dbReference>
<dbReference type="InterPro" id="IPR013482">
    <property type="entry name" value="Molybde_CF_guanTrfase"/>
</dbReference>
<dbReference type="EMBL" id="AP012273">
    <property type="protein sequence ID" value="BAO44945.1"/>
    <property type="molecule type" value="Genomic_DNA"/>
</dbReference>
<comment type="cofactor">
    <cofactor evidence="8">
        <name>Mg(2+)</name>
        <dbReference type="ChEBI" id="CHEBI:18420"/>
    </cofactor>
</comment>
<keyword evidence="1 8" id="KW-0963">Cytoplasm</keyword>
<comment type="domain">
    <text evidence="8">The N-terminal domain determines nucleotide recognition and specific binding, while the C-terminal domain determines the specific binding to the target protein.</text>
</comment>
<keyword evidence="11" id="KW-1185">Reference proteome</keyword>
<comment type="function">
    <text evidence="8">Transfers a GMP moiety from GTP to Mo-molybdopterin (Mo-MPT) cofactor (Moco or molybdenum cofactor) to form Mo-molybdopterin guanine dinucleotide (Mo-MGD) cofactor.</text>
</comment>
<keyword evidence="5 8" id="KW-0460">Magnesium</keyword>
<evidence type="ECO:0000256" key="5">
    <source>
        <dbReference type="ARBA" id="ARBA00022842"/>
    </source>
</evidence>
<comment type="subcellular location">
    <subcellularLocation>
        <location evidence="8">Cytoplasm</location>
    </subcellularLocation>
</comment>
<feature type="domain" description="MobA-like NTP transferase" evidence="9">
    <location>
        <begin position="9"/>
        <end position="165"/>
    </location>
</feature>
<feature type="binding site" evidence="8">
    <location>
        <position position="101"/>
    </location>
    <ligand>
        <name>Mg(2+)</name>
        <dbReference type="ChEBI" id="CHEBI:18420"/>
    </ligand>
</feature>
<protein>
    <recommendedName>
        <fullName evidence="8">Molybdenum cofactor guanylyltransferase</fullName>
        <shortName evidence="8">MoCo guanylyltransferase</shortName>
        <ecNumber evidence="8">2.7.7.77</ecNumber>
    </recommendedName>
    <alternativeName>
        <fullName evidence="8">GTP:molybdopterin guanylyltransferase</fullName>
    </alternativeName>
    <alternativeName>
        <fullName evidence="8">Mo-MPT guanylyltransferase</fullName>
    </alternativeName>
    <alternativeName>
        <fullName evidence="8">Molybdopterin guanylyltransferase</fullName>
    </alternativeName>
    <alternativeName>
        <fullName evidence="8">Molybdopterin-guanine dinucleotide synthase</fullName>
        <shortName evidence="8">MGD synthase</shortName>
    </alternativeName>
</protein>
<name>A0A7U6GJX1_9GAMM</name>
<dbReference type="NCBIfam" id="TIGR02665">
    <property type="entry name" value="molyb_mobA"/>
    <property type="match status" value="1"/>
</dbReference>
<dbReference type="Gene3D" id="3.90.550.10">
    <property type="entry name" value="Spore Coat Polysaccharide Biosynthesis Protein SpsA, Chain A"/>
    <property type="match status" value="1"/>
</dbReference>
<sequence>MINKQDITAMILAGGRGTRMGGRDKGLVPLGNRPMIAHVLQAIRPQVGNLIINANRNLSRYADFGFPVISDELEGFQGPLAGILAGLQSVPTPWMLCIPCDVPGIPHDLVARLILAQEEQQADMAVVHDGDRLQPAFALIPTTLTRDLETCLNRGERQLRQWCMSHHPALADYSDAPQHFININDHKELEHIQASAPDPL</sequence>
<feature type="binding site" evidence="8">
    <location>
        <begin position="12"/>
        <end position="14"/>
    </location>
    <ligand>
        <name>GTP</name>
        <dbReference type="ChEBI" id="CHEBI:37565"/>
    </ligand>
</feature>
<dbReference type="OrthoDB" id="9788394at2"/>
<organism evidence="10 11">
    <name type="scientific">Thiolapillus brandeum</name>
    <dbReference type="NCBI Taxonomy" id="1076588"/>
    <lineage>
        <taxon>Bacteria</taxon>
        <taxon>Pseudomonadati</taxon>
        <taxon>Pseudomonadota</taxon>
        <taxon>Gammaproteobacteria</taxon>
        <taxon>Chromatiales</taxon>
        <taxon>Sedimenticolaceae</taxon>
        <taxon>Thiolapillus</taxon>
    </lineage>
</organism>
<evidence type="ECO:0000256" key="7">
    <source>
        <dbReference type="ARBA" id="ARBA00023150"/>
    </source>
</evidence>